<dbReference type="PANTHER" id="PTHR31462:SF5">
    <property type="entry name" value="ENDOSOMAL_LYSOSOMAL PROTON CHANNEL TMEM175"/>
    <property type="match status" value="1"/>
</dbReference>
<evidence type="ECO:0000256" key="3">
    <source>
        <dbReference type="ARBA" id="ARBA00022448"/>
    </source>
</evidence>
<keyword evidence="10 13" id="KW-0472">Membrane</keyword>
<evidence type="ECO:0000256" key="4">
    <source>
        <dbReference type="ARBA" id="ARBA00022538"/>
    </source>
</evidence>
<feature type="transmembrane region" description="Helical" evidence="13">
    <location>
        <begin position="169"/>
        <end position="188"/>
    </location>
</feature>
<evidence type="ECO:0000256" key="7">
    <source>
        <dbReference type="ARBA" id="ARBA00022958"/>
    </source>
</evidence>
<keyword evidence="8 13" id="KW-1133">Transmembrane helix</keyword>
<evidence type="ECO:0000256" key="6">
    <source>
        <dbReference type="ARBA" id="ARBA00022826"/>
    </source>
</evidence>
<dbReference type="RefSeq" id="WP_190958363.1">
    <property type="nucleotide sequence ID" value="NZ_JACJTU010000037.1"/>
</dbReference>
<dbReference type="EMBL" id="JACJTU010000037">
    <property type="protein sequence ID" value="MBD2737791.1"/>
    <property type="molecule type" value="Genomic_DNA"/>
</dbReference>
<dbReference type="PANTHER" id="PTHR31462">
    <property type="entry name" value="ENDOSOMAL/LYSOSOMAL POTASSIUM CHANNEL TMEM175"/>
    <property type="match status" value="1"/>
</dbReference>
<evidence type="ECO:0000256" key="9">
    <source>
        <dbReference type="ARBA" id="ARBA00023065"/>
    </source>
</evidence>
<evidence type="ECO:0000256" key="1">
    <source>
        <dbReference type="ARBA" id="ARBA00004141"/>
    </source>
</evidence>
<comment type="caution">
    <text evidence="14">The sequence shown here is derived from an EMBL/GenBank/DDBJ whole genome shotgun (WGS) entry which is preliminary data.</text>
</comment>
<gene>
    <name evidence="14" type="ORF">H6H03_28540</name>
</gene>
<reference evidence="14 15" key="1">
    <citation type="journal article" date="2020" name="ISME J.">
        <title>Comparative genomics reveals insights into cyanobacterial evolution and habitat adaptation.</title>
        <authorList>
            <person name="Chen M.Y."/>
            <person name="Teng W.K."/>
            <person name="Zhao L."/>
            <person name="Hu C.X."/>
            <person name="Zhou Y.K."/>
            <person name="Han B.P."/>
            <person name="Song L.R."/>
            <person name="Shu W.S."/>
        </authorList>
    </citation>
    <scope>NUCLEOTIDE SEQUENCE [LARGE SCALE GENOMIC DNA]</scope>
    <source>
        <strain evidence="14 15">FACHB-159</strain>
    </source>
</reference>
<dbReference type="InterPro" id="IPR010617">
    <property type="entry name" value="TMEM175-like"/>
</dbReference>
<keyword evidence="15" id="KW-1185">Reference proteome</keyword>
<comment type="similarity">
    <text evidence="2">Belongs to the TMEM175 family.</text>
</comment>
<keyword evidence="7" id="KW-0630">Potassium</keyword>
<keyword evidence="5 13" id="KW-0812">Transmembrane</keyword>
<evidence type="ECO:0000256" key="5">
    <source>
        <dbReference type="ARBA" id="ARBA00022692"/>
    </source>
</evidence>
<evidence type="ECO:0000256" key="11">
    <source>
        <dbReference type="ARBA" id="ARBA00023303"/>
    </source>
</evidence>
<evidence type="ECO:0000256" key="12">
    <source>
        <dbReference type="ARBA" id="ARBA00034430"/>
    </source>
</evidence>
<evidence type="ECO:0000256" key="2">
    <source>
        <dbReference type="ARBA" id="ARBA00006920"/>
    </source>
</evidence>
<accession>A0ABR8KG93</accession>
<dbReference type="Pfam" id="PF06736">
    <property type="entry name" value="TMEM175"/>
    <property type="match status" value="1"/>
</dbReference>
<keyword evidence="3" id="KW-0813">Transport</keyword>
<comment type="catalytic activity">
    <reaction evidence="12">
        <text>K(+)(in) = K(+)(out)</text>
        <dbReference type="Rhea" id="RHEA:29463"/>
        <dbReference type="ChEBI" id="CHEBI:29103"/>
    </reaction>
</comment>
<evidence type="ECO:0000256" key="13">
    <source>
        <dbReference type="SAM" id="Phobius"/>
    </source>
</evidence>
<evidence type="ECO:0000313" key="14">
    <source>
        <dbReference type="EMBL" id="MBD2737791.1"/>
    </source>
</evidence>
<keyword evidence="6" id="KW-0631">Potassium channel</keyword>
<sequence>MQTSNTKSNSLLPSSRRLEALSDCVYSIAMTLLVLNVKLPNIPAAKVAYILPEFILGLTSRLHDYLVSFLVLGSLWLVSHQQFHYIRHVNRTLLWINLLILMFITLIPFSASLVGEYSNQQISVLFFDGHLLVLNLLFLINRYYAINHKFLETGIDPAWRKRIGNAESLINFGLISWSIVWSFFSPQWSQLPFFMMPFTPIFAKKLVS</sequence>
<dbReference type="Proteomes" id="UP000637383">
    <property type="component" value="Unassembled WGS sequence"/>
</dbReference>
<protein>
    <submittedName>
        <fullName evidence="14">DUF1211 domain-containing protein</fullName>
    </submittedName>
</protein>
<name>A0ABR8KG93_9NOSO</name>
<keyword evidence="9" id="KW-0406">Ion transport</keyword>
<feature type="transmembrane region" description="Helical" evidence="13">
    <location>
        <begin position="92"/>
        <end position="115"/>
    </location>
</feature>
<keyword evidence="4" id="KW-0633">Potassium transport</keyword>
<evidence type="ECO:0000313" key="15">
    <source>
        <dbReference type="Proteomes" id="UP000637383"/>
    </source>
</evidence>
<evidence type="ECO:0000256" key="10">
    <source>
        <dbReference type="ARBA" id="ARBA00023136"/>
    </source>
</evidence>
<organism evidence="14 15">
    <name type="scientific">Nostoc paludosum FACHB-159</name>
    <dbReference type="NCBI Taxonomy" id="2692908"/>
    <lineage>
        <taxon>Bacteria</taxon>
        <taxon>Bacillati</taxon>
        <taxon>Cyanobacteriota</taxon>
        <taxon>Cyanophyceae</taxon>
        <taxon>Nostocales</taxon>
        <taxon>Nostocaceae</taxon>
        <taxon>Nostoc</taxon>
    </lineage>
</organism>
<keyword evidence="11" id="KW-0407">Ion channel</keyword>
<feature type="transmembrane region" description="Helical" evidence="13">
    <location>
        <begin position="121"/>
        <end position="140"/>
    </location>
</feature>
<comment type="subcellular location">
    <subcellularLocation>
        <location evidence="1">Membrane</location>
        <topology evidence="1">Multi-pass membrane protein</topology>
    </subcellularLocation>
</comment>
<proteinExistence type="inferred from homology"/>
<evidence type="ECO:0000256" key="8">
    <source>
        <dbReference type="ARBA" id="ARBA00022989"/>
    </source>
</evidence>